<dbReference type="InterPro" id="IPR051616">
    <property type="entry name" value="Cul2-RING_E3_ligase_SR"/>
</dbReference>
<reference evidence="2" key="2">
    <citation type="journal article" date="2023" name="IMA Fungus">
        <title>Comparative genomic study of the Penicillium genus elucidates a diverse pangenome and 15 lateral gene transfer events.</title>
        <authorList>
            <person name="Petersen C."/>
            <person name="Sorensen T."/>
            <person name="Nielsen M.R."/>
            <person name="Sondergaard T.E."/>
            <person name="Sorensen J.L."/>
            <person name="Fitzpatrick D.A."/>
            <person name="Frisvad J.C."/>
            <person name="Nielsen K.L."/>
        </authorList>
    </citation>
    <scope>NUCLEOTIDE SEQUENCE</scope>
    <source>
        <strain evidence="2">IBT 3081</strain>
    </source>
</reference>
<dbReference type="PROSITE" id="PS50088">
    <property type="entry name" value="ANK_REPEAT"/>
    <property type="match status" value="1"/>
</dbReference>
<protein>
    <recommendedName>
        <fullName evidence="4">Ankyrin repeat-containing domain protein</fullName>
    </recommendedName>
</protein>
<dbReference type="Gene3D" id="1.25.40.20">
    <property type="entry name" value="Ankyrin repeat-containing domain"/>
    <property type="match status" value="1"/>
</dbReference>
<feature type="repeat" description="ANK" evidence="1">
    <location>
        <begin position="50"/>
        <end position="82"/>
    </location>
</feature>
<dbReference type="PANTHER" id="PTHR46224:SF64">
    <property type="entry name" value="IQ MOTIF AND ANKYRIN REPEAT DOMAIN-CONTAINING PROTEIN 1"/>
    <property type="match status" value="1"/>
</dbReference>
<evidence type="ECO:0000313" key="3">
    <source>
        <dbReference type="Proteomes" id="UP001147752"/>
    </source>
</evidence>
<dbReference type="InterPro" id="IPR036770">
    <property type="entry name" value="Ankyrin_rpt-contain_sf"/>
</dbReference>
<dbReference type="SMART" id="SM00248">
    <property type="entry name" value="ANK"/>
    <property type="match status" value="3"/>
</dbReference>
<evidence type="ECO:0000313" key="2">
    <source>
        <dbReference type="EMBL" id="KAJ5359989.1"/>
    </source>
</evidence>
<dbReference type="OrthoDB" id="4772757at2759"/>
<dbReference type="Proteomes" id="UP001147752">
    <property type="component" value="Unassembled WGS sequence"/>
</dbReference>
<evidence type="ECO:0000256" key="1">
    <source>
        <dbReference type="PROSITE-ProRule" id="PRU00023"/>
    </source>
</evidence>
<dbReference type="EMBL" id="JAPZBT010000004">
    <property type="protein sequence ID" value="KAJ5359989.1"/>
    <property type="molecule type" value="Genomic_DNA"/>
</dbReference>
<dbReference type="InterPro" id="IPR002110">
    <property type="entry name" value="Ankyrin_rpt"/>
</dbReference>
<dbReference type="RefSeq" id="XP_056575475.1">
    <property type="nucleotide sequence ID" value="XM_056726903.1"/>
</dbReference>
<keyword evidence="3" id="KW-1185">Reference proteome</keyword>
<proteinExistence type="predicted"/>
<dbReference type="SUPFAM" id="SSF48403">
    <property type="entry name" value="Ankyrin repeat"/>
    <property type="match status" value="1"/>
</dbReference>
<gene>
    <name evidence="2" type="ORF">N7517_009180</name>
</gene>
<dbReference type="GeneID" id="81466086"/>
<reference evidence="2" key="1">
    <citation type="submission" date="2022-12" db="EMBL/GenBank/DDBJ databases">
        <authorList>
            <person name="Petersen C."/>
        </authorList>
    </citation>
    <scope>NUCLEOTIDE SEQUENCE</scope>
    <source>
        <strain evidence="2">IBT 3081</strain>
    </source>
</reference>
<accession>A0A9W9RJG8</accession>
<keyword evidence="1" id="KW-0040">ANK repeat</keyword>
<comment type="caution">
    <text evidence="2">The sequence shown here is derived from an EMBL/GenBank/DDBJ whole genome shotgun (WGS) entry which is preliminary data.</text>
</comment>
<organism evidence="2 3">
    <name type="scientific">Penicillium concentricum</name>
    <dbReference type="NCBI Taxonomy" id="293559"/>
    <lineage>
        <taxon>Eukaryota</taxon>
        <taxon>Fungi</taxon>
        <taxon>Dikarya</taxon>
        <taxon>Ascomycota</taxon>
        <taxon>Pezizomycotina</taxon>
        <taxon>Eurotiomycetes</taxon>
        <taxon>Eurotiomycetidae</taxon>
        <taxon>Eurotiales</taxon>
        <taxon>Aspergillaceae</taxon>
        <taxon>Penicillium</taxon>
    </lineage>
</organism>
<dbReference type="AlphaFoldDB" id="A0A9W9RJG8"/>
<sequence length="314" mass="34791">MSQLASLPTDLLLIAESLPNQQDLSAFVQTIQRTYIVLQLYLYKNNIKYHGSSALLWAAEHGDTTLTKKMLDAGTSIRAFDPFSANPIPLPHRVDNPLSLASRGQRIETLTCLLAETRPGQKWVPGQLRATLQEGAIPARSVEAVKLLLRYNVPIAPTEYIIGFQSAIGAAVTASWADILPFLLEGGACMDENEIPTALENAVRMKQPEVVEILLGAGVRLEDDEMICTVVLQGSLRMLEAFVEAGFEVERCWQRALFVAVVHGKTEMVAWLIEKGSNPHLRTDMLMINRDNLRYSTIGFAVHFEGETGYVTRI</sequence>
<evidence type="ECO:0008006" key="4">
    <source>
        <dbReference type="Google" id="ProtNLM"/>
    </source>
</evidence>
<name>A0A9W9RJG8_9EURO</name>
<dbReference type="PANTHER" id="PTHR46224">
    <property type="entry name" value="ANKYRIN REPEAT FAMILY PROTEIN"/>
    <property type="match status" value="1"/>
</dbReference>
<dbReference type="Pfam" id="PF00023">
    <property type="entry name" value="Ank"/>
    <property type="match status" value="1"/>
</dbReference>